<feature type="compositionally biased region" description="Low complexity" evidence="1">
    <location>
        <begin position="180"/>
        <end position="200"/>
    </location>
</feature>
<dbReference type="RefSeq" id="WP_145219222.1">
    <property type="nucleotide sequence ID" value="NZ_CP036432.1"/>
</dbReference>
<protein>
    <submittedName>
        <fullName evidence="3">Uncharacterized protein</fullName>
    </submittedName>
</protein>
<keyword evidence="2" id="KW-0812">Transmembrane</keyword>
<feature type="region of interest" description="Disordered" evidence="1">
    <location>
        <begin position="86"/>
        <end position="112"/>
    </location>
</feature>
<feature type="region of interest" description="Disordered" evidence="1">
    <location>
        <begin position="175"/>
        <end position="209"/>
    </location>
</feature>
<organism evidence="3 4">
    <name type="scientific">Stieleria magnilauensis</name>
    <dbReference type="NCBI Taxonomy" id="2527963"/>
    <lineage>
        <taxon>Bacteria</taxon>
        <taxon>Pseudomonadati</taxon>
        <taxon>Planctomycetota</taxon>
        <taxon>Planctomycetia</taxon>
        <taxon>Pirellulales</taxon>
        <taxon>Pirellulaceae</taxon>
        <taxon>Stieleria</taxon>
    </lineage>
</organism>
<name>A0ABX5Y167_9BACT</name>
<evidence type="ECO:0000313" key="3">
    <source>
        <dbReference type="EMBL" id="QDV87515.1"/>
    </source>
</evidence>
<feature type="compositionally biased region" description="Low complexity" evidence="1">
    <location>
        <begin position="99"/>
        <end position="112"/>
    </location>
</feature>
<evidence type="ECO:0000256" key="2">
    <source>
        <dbReference type="SAM" id="Phobius"/>
    </source>
</evidence>
<evidence type="ECO:0000256" key="1">
    <source>
        <dbReference type="SAM" id="MobiDB-lite"/>
    </source>
</evidence>
<keyword evidence="4" id="KW-1185">Reference proteome</keyword>
<sequence length="496" mass="53320">MRIPSQFNDSSLYRPRRGEKNAKKRTSVPGAADNRRRLIRLGVVLLLVIVMMREARRPGLYQTFFDAQEETWVEIEPATKPTLAMAQPGEASTDAFANPPANRSARDASPPSAAATSLAATWDSAPLWVSAMELSLQQAWIQSLIQLQSVSRQSGDDRKPVEWVGLSVEQLDASAERLVSQSPLSESDASDSSAPDNNSQGSDSQGSEPNAEVLAGLKSLRACAAAGECDPESWNQISSWALPLLDALETAAFQRVNDGTFWTSTDSDAFYLGLARSDRLAVDQGVTTGTLPLLQQPEVYRGQTVRLVGRLQLAEKKTAQTNRVAVESYWKLWIIPADGGIRPTILMTRQLPEAIADALTADGSWDRASNPANPDGQIAAVGRFIKRLPYRSSIGADLAPVVIGRLVGAKGVAATTDGQPARNADGGPNADADHVAWITGILFAVLAGIALAGWLMYRSALDAKRTRILRQQAGDDVQLDLDALADHDSDTQGTPS</sequence>
<keyword evidence="2" id="KW-0472">Membrane</keyword>
<feature type="compositionally biased region" description="Polar residues" evidence="1">
    <location>
        <begin position="1"/>
        <end position="11"/>
    </location>
</feature>
<reference evidence="3 4" key="1">
    <citation type="submission" date="2019-02" db="EMBL/GenBank/DDBJ databases">
        <title>Deep-cultivation of Planctomycetes and their phenomic and genomic characterization uncovers novel biology.</title>
        <authorList>
            <person name="Wiegand S."/>
            <person name="Jogler M."/>
            <person name="Boedeker C."/>
            <person name="Pinto D."/>
            <person name="Vollmers J."/>
            <person name="Rivas-Marin E."/>
            <person name="Kohn T."/>
            <person name="Peeters S.H."/>
            <person name="Heuer A."/>
            <person name="Rast P."/>
            <person name="Oberbeckmann S."/>
            <person name="Bunk B."/>
            <person name="Jeske O."/>
            <person name="Meyerdierks A."/>
            <person name="Storesund J.E."/>
            <person name="Kallscheuer N."/>
            <person name="Luecker S."/>
            <person name="Lage O.M."/>
            <person name="Pohl T."/>
            <person name="Merkel B.J."/>
            <person name="Hornburger P."/>
            <person name="Mueller R.-W."/>
            <person name="Bruemmer F."/>
            <person name="Labrenz M."/>
            <person name="Spormann A.M."/>
            <person name="Op den Camp H."/>
            <person name="Overmann J."/>
            <person name="Amann R."/>
            <person name="Jetten M.S.M."/>
            <person name="Mascher T."/>
            <person name="Medema M.H."/>
            <person name="Devos D.P."/>
            <person name="Kaster A.-K."/>
            <person name="Ovreas L."/>
            <person name="Rohde M."/>
            <person name="Galperin M.Y."/>
            <person name="Jogler C."/>
        </authorList>
    </citation>
    <scope>NUCLEOTIDE SEQUENCE [LARGE SCALE GENOMIC DNA]</scope>
    <source>
        <strain evidence="3 4">TBK1r</strain>
    </source>
</reference>
<keyword evidence="2" id="KW-1133">Transmembrane helix</keyword>
<feature type="transmembrane region" description="Helical" evidence="2">
    <location>
        <begin position="435"/>
        <end position="457"/>
    </location>
</feature>
<accession>A0ABX5Y167</accession>
<gene>
    <name evidence="3" type="ORF">TBK1r_65460</name>
</gene>
<proteinExistence type="predicted"/>
<evidence type="ECO:0000313" key="4">
    <source>
        <dbReference type="Proteomes" id="UP000318081"/>
    </source>
</evidence>
<feature type="region of interest" description="Disordered" evidence="1">
    <location>
        <begin position="1"/>
        <end position="30"/>
    </location>
</feature>
<dbReference type="Proteomes" id="UP000318081">
    <property type="component" value="Chromosome"/>
</dbReference>
<dbReference type="EMBL" id="CP036432">
    <property type="protein sequence ID" value="QDV87515.1"/>
    <property type="molecule type" value="Genomic_DNA"/>
</dbReference>